<keyword evidence="6" id="KW-1185">Reference proteome</keyword>
<dbReference type="InterPro" id="IPR010982">
    <property type="entry name" value="Lambda_DNA-bd_dom_sf"/>
</dbReference>
<dbReference type="CDD" id="cd00093">
    <property type="entry name" value="HTH_XRE"/>
    <property type="match status" value="1"/>
</dbReference>
<proteinExistence type="predicted"/>
<reference evidence="5 6" key="1">
    <citation type="submission" date="2020-08" db="EMBL/GenBank/DDBJ databases">
        <title>Comparative genomics of Francisella species.</title>
        <authorList>
            <person name="Sahl J."/>
            <person name="Sjodin A."/>
            <person name="Wagner D."/>
            <person name="Forsman M."/>
        </authorList>
    </citation>
    <scope>NUCLEOTIDE SEQUENCE [LARGE SCALE GENOMIC DNA]</scope>
    <source>
        <strain evidence="5 6">F1093</strain>
    </source>
</reference>
<name>A0ABS1GAF0_9GAMM</name>
<dbReference type="RefSeq" id="WP_200165854.1">
    <property type="nucleotide sequence ID" value="NZ_JACTSG010000002.1"/>
</dbReference>
<dbReference type="Gene3D" id="1.10.260.40">
    <property type="entry name" value="lambda repressor-like DNA-binding domains"/>
    <property type="match status" value="1"/>
</dbReference>
<evidence type="ECO:0000313" key="5">
    <source>
        <dbReference type="EMBL" id="MBK2301787.1"/>
    </source>
</evidence>
<dbReference type="SMART" id="SM00530">
    <property type="entry name" value="HTH_XRE"/>
    <property type="match status" value="1"/>
</dbReference>
<comment type="caution">
    <text evidence="5">The sequence shown here is derived from an EMBL/GenBank/DDBJ whole genome shotgun (WGS) entry which is preliminary data.</text>
</comment>
<evidence type="ECO:0000256" key="1">
    <source>
        <dbReference type="ARBA" id="ARBA00023015"/>
    </source>
</evidence>
<dbReference type="PANTHER" id="PTHR40661">
    <property type="match status" value="1"/>
</dbReference>
<dbReference type="Pfam" id="PF01381">
    <property type="entry name" value="HTH_3"/>
    <property type="match status" value="1"/>
</dbReference>
<accession>A0ABS1GAF0</accession>
<sequence>MKRIQIESKKQGYTQETLADAMGVSRTAVSKWFMGMNKPNMARYEQLLELLGLDDISNQSAHTINNTVGNYSGNTITGNNNALGKKARVTQDSYNLPKDAQPVRHAPVLDYIQAGNFSGVSNLPEGIDHTIVPEDVELDYENDFILKVRGDSMYNPNHKKSLLPDELVVVDTKRSPNIGDVVVAYVSGACEATIKLLTGEVGNMYLEPLNQKYLSRNGFVVPKDDEVHIKGVVKAVIPPVRRF</sequence>
<dbReference type="Proteomes" id="UP000760407">
    <property type="component" value="Unassembled WGS sequence"/>
</dbReference>
<keyword evidence="1" id="KW-0805">Transcription regulation</keyword>
<dbReference type="InterPro" id="IPR036286">
    <property type="entry name" value="LexA/Signal_pep-like_sf"/>
</dbReference>
<evidence type="ECO:0000259" key="4">
    <source>
        <dbReference type="PROSITE" id="PS50943"/>
    </source>
</evidence>
<dbReference type="InterPro" id="IPR001387">
    <property type="entry name" value="Cro/C1-type_HTH"/>
</dbReference>
<dbReference type="InterPro" id="IPR015927">
    <property type="entry name" value="Peptidase_S24_S26A/B/C"/>
</dbReference>
<evidence type="ECO:0000256" key="3">
    <source>
        <dbReference type="ARBA" id="ARBA00023163"/>
    </source>
</evidence>
<dbReference type="CDD" id="cd06529">
    <property type="entry name" value="S24_LexA-like"/>
    <property type="match status" value="1"/>
</dbReference>
<protein>
    <submittedName>
        <fullName evidence="5">Helix-turn-helix domain-containing protein</fullName>
    </submittedName>
</protein>
<keyword evidence="2" id="KW-0238">DNA-binding</keyword>
<dbReference type="Gene3D" id="2.10.109.10">
    <property type="entry name" value="Umud Fragment, subunit A"/>
    <property type="match status" value="1"/>
</dbReference>
<keyword evidence="3" id="KW-0804">Transcription</keyword>
<organism evidence="5 6">
    <name type="scientific">Francisella philomiragia</name>
    <dbReference type="NCBI Taxonomy" id="28110"/>
    <lineage>
        <taxon>Bacteria</taxon>
        <taxon>Pseudomonadati</taxon>
        <taxon>Pseudomonadota</taxon>
        <taxon>Gammaproteobacteria</taxon>
        <taxon>Thiotrichales</taxon>
        <taxon>Francisellaceae</taxon>
        <taxon>Francisella</taxon>
    </lineage>
</organism>
<evidence type="ECO:0000256" key="2">
    <source>
        <dbReference type="ARBA" id="ARBA00023125"/>
    </source>
</evidence>
<dbReference type="EMBL" id="JACTSG010000002">
    <property type="protein sequence ID" value="MBK2301787.1"/>
    <property type="molecule type" value="Genomic_DNA"/>
</dbReference>
<evidence type="ECO:0000313" key="6">
    <source>
        <dbReference type="Proteomes" id="UP000760407"/>
    </source>
</evidence>
<gene>
    <name evidence="5" type="ORF">IBE52_02565</name>
</gene>
<dbReference type="SUPFAM" id="SSF51306">
    <property type="entry name" value="LexA/Signal peptidase"/>
    <property type="match status" value="1"/>
</dbReference>
<feature type="domain" description="HTH cro/C1-type" evidence="4">
    <location>
        <begin position="9"/>
        <end position="59"/>
    </location>
</feature>
<dbReference type="PANTHER" id="PTHR40661:SF3">
    <property type="entry name" value="FELS-1 PROPHAGE TRANSCRIPTIONAL REGULATOR"/>
    <property type="match status" value="1"/>
</dbReference>
<dbReference type="SUPFAM" id="SSF47413">
    <property type="entry name" value="lambda repressor-like DNA-binding domains"/>
    <property type="match status" value="1"/>
</dbReference>
<dbReference type="InterPro" id="IPR039418">
    <property type="entry name" value="LexA-like"/>
</dbReference>
<dbReference type="Pfam" id="PF00717">
    <property type="entry name" value="Peptidase_S24"/>
    <property type="match status" value="1"/>
</dbReference>
<dbReference type="PROSITE" id="PS50943">
    <property type="entry name" value="HTH_CROC1"/>
    <property type="match status" value="1"/>
</dbReference>